<proteinExistence type="predicted"/>
<dbReference type="PROSITE" id="PS51257">
    <property type="entry name" value="PROKAR_LIPOPROTEIN"/>
    <property type="match status" value="1"/>
</dbReference>
<evidence type="ECO:0000313" key="3">
    <source>
        <dbReference type="Proteomes" id="UP000484076"/>
    </source>
</evidence>
<dbReference type="Proteomes" id="UP000484076">
    <property type="component" value="Unassembled WGS sequence"/>
</dbReference>
<comment type="caution">
    <text evidence="2">The sequence shown here is derived from an EMBL/GenBank/DDBJ whole genome shotgun (WGS) entry which is preliminary data.</text>
</comment>
<dbReference type="EMBL" id="WHUT02000004">
    <property type="protein sequence ID" value="NUB44381.1"/>
    <property type="molecule type" value="Genomic_DNA"/>
</dbReference>
<evidence type="ECO:0008006" key="4">
    <source>
        <dbReference type="Google" id="ProtNLM"/>
    </source>
</evidence>
<sequence length="105" mass="10901">MMKTVFLPALLLLAACNPQDMADSVARRAAKSVVVPVVQQYMPAPQAEGVANCVIDNASAGEISSLARDVGTRAGTSTVQTVLAIARRPATTQCLLAQQLPVLPA</sequence>
<evidence type="ECO:0000313" key="2">
    <source>
        <dbReference type="EMBL" id="NUB44381.1"/>
    </source>
</evidence>
<keyword evidence="3" id="KW-1185">Reference proteome</keyword>
<feature type="signal peptide" evidence="1">
    <location>
        <begin position="1"/>
        <end position="22"/>
    </location>
</feature>
<reference evidence="2" key="1">
    <citation type="submission" date="2020-05" db="EMBL/GenBank/DDBJ databases">
        <title>Fertoebacter nigrum gen. nov., sp. nov., a new member of the family Rhodobacteraceae.</title>
        <authorList>
            <person name="Szuroczki S."/>
            <person name="Abbaszade G."/>
            <person name="Buni D."/>
            <person name="Schumann P."/>
            <person name="Toth E."/>
        </authorList>
    </citation>
    <scope>NUCLEOTIDE SEQUENCE</scope>
    <source>
        <strain evidence="2">RG-N-1a</strain>
    </source>
</reference>
<evidence type="ECO:0000256" key="1">
    <source>
        <dbReference type="SAM" id="SignalP"/>
    </source>
</evidence>
<accession>A0A8X8GZN6</accession>
<organism evidence="2 3">
    <name type="scientific">Fertoeibacter niger</name>
    <dbReference type="NCBI Taxonomy" id="2656921"/>
    <lineage>
        <taxon>Bacteria</taxon>
        <taxon>Pseudomonadati</taxon>
        <taxon>Pseudomonadota</taxon>
        <taxon>Alphaproteobacteria</taxon>
        <taxon>Rhodobacterales</taxon>
        <taxon>Paracoccaceae</taxon>
        <taxon>Fertoeibacter</taxon>
    </lineage>
</organism>
<name>A0A8X8GZN6_9RHOB</name>
<dbReference type="AlphaFoldDB" id="A0A8X8GZN6"/>
<dbReference type="RefSeq" id="WP_174539503.1">
    <property type="nucleotide sequence ID" value="NZ_WHUT02000004.1"/>
</dbReference>
<protein>
    <recommendedName>
        <fullName evidence="4">Succinate dehydrogenase</fullName>
    </recommendedName>
</protein>
<keyword evidence="1" id="KW-0732">Signal</keyword>
<gene>
    <name evidence="2" type="ORF">GEU84_008300</name>
</gene>
<feature type="chain" id="PRO_5036454218" description="Succinate dehydrogenase" evidence="1">
    <location>
        <begin position="23"/>
        <end position="105"/>
    </location>
</feature>